<dbReference type="InterPro" id="IPR008271">
    <property type="entry name" value="Ser/Thr_kinase_AS"/>
</dbReference>
<dbReference type="PROSITE" id="PS51833">
    <property type="entry name" value="HDOD"/>
    <property type="match status" value="1"/>
</dbReference>
<dbReference type="RefSeq" id="WP_091936650.1">
    <property type="nucleotide sequence ID" value="NZ_FNCY01000006.1"/>
</dbReference>
<dbReference type="Gene3D" id="3.30.200.20">
    <property type="entry name" value="Phosphorylase Kinase, domain 1"/>
    <property type="match status" value="1"/>
</dbReference>
<dbReference type="Gene3D" id="3.30.450.40">
    <property type="match status" value="1"/>
</dbReference>
<dbReference type="GO" id="GO:0005524">
    <property type="term" value="F:ATP binding"/>
    <property type="evidence" value="ECO:0007669"/>
    <property type="project" value="UniProtKB-KW"/>
</dbReference>
<accession>A0A1G8CUD0</accession>
<dbReference type="SMART" id="SM00220">
    <property type="entry name" value="S_TKc"/>
    <property type="match status" value="1"/>
</dbReference>
<name>A0A1G8CUD0_9RHOO</name>
<keyword evidence="4" id="KW-0067">ATP-binding</keyword>
<dbReference type="Proteomes" id="UP000198607">
    <property type="component" value="Unassembled WGS sequence"/>
</dbReference>
<protein>
    <submittedName>
        <fullName evidence="7">Serine/threonine protein kinase</fullName>
    </submittedName>
</protein>
<dbReference type="PROSITE" id="PS00108">
    <property type="entry name" value="PROTEIN_KINASE_ST"/>
    <property type="match status" value="1"/>
</dbReference>
<organism evidence="7 8">
    <name type="scientific">Propionivibrio dicarboxylicus</name>
    <dbReference type="NCBI Taxonomy" id="83767"/>
    <lineage>
        <taxon>Bacteria</taxon>
        <taxon>Pseudomonadati</taxon>
        <taxon>Pseudomonadota</taxon>
        <taxon>Betaproteobacteria</taxon>
        <taxon>Rhodocyclales</taxon>
        <taxon>Rhodocyclaceae</taxon>
        <taxon>Propionivibrio</taxon>
    </lineage>
</organism>
<reference evidence="7 8" key="1">
    <citation type="submission" date="2016-10" db="EMBL/GenBank/DDBJ databases">
        <authorList>
            <person name="de Groot N.N."/>
        </authorList>
    </citation>
    <scope>NUCLEOTIDE SEQUENCE [LARGE SCALE GENOMIC DNA]</scope>
    <source>
        <strain evidence="7 8">DSM 5885</strain>
    </source>
</reference>
<dbReference type="OrthoDB" id="9791419at2"/>
<dbReference type="Pfam" id="PF00069">
    <property type="entry name" value="Pkinase"/>
    <property type="match status" value="1"/>
</dbReference>
<dbReference type="GO" id="GO:0004674">
    <property type="term" value="F:protein serine/threonine kinase activity"/>
    <property type="evidence" value="ECO:0007669"/>
    <property type="project" value="UniProtKB-KW"/>
</dbReference>
<evidence type="ECO:0000256" key="2">
    <source>
        <dbReference type="ARBA" id="ARBA00022741"/>
    </source>
</evidence>
<dbReference type="PANTHER" id="PTHR43289">
    <property type="entry name" value="MITOGEN-ACTIVATED PROTEIN KINASE KINASE KINASE 20-RELATED"/>
    <property type="match status" value="1"/>
</dbReference>
<dbReference type="SUPFAM" id="SSF56112">
    <property type="entry name" value="Protein kinase-like (PK-like)"/>
    <property type="match status" value="1"/>
</dbReference>
<evidence type="ECO:0000259" key="5">
    <source>
        <dbReference type="PROSITE" id="PS50011"/>
    </source>
</evidence>
<evidence type="ECO:0000256" key="1">
    <source>
        <dbReference type="ARBA" id="ARBA00022679"/>
    </source>
</evidence>
<dbReference type="STRING" id="83767.SAMN05660652_01749"/>
<keyword evidence="3 7" id="KW-0418">Kinase</keyword>
<dbReference type="Pfam" id="PF08668">
    <property type="entry name" value="HDOD"/>
    <property type="match status" value="1"/>
</dbReference>
<feature type="domain" description="Protein kinase" evidence="5">
    <location>
        <begin position="8"/>
        <end position="262"/>
    </location>
</feature>
<dbReference type="SUPFAM" id="SSF55781">
    <property type="entry name" value="GAF domain-like"/>
    <property type="match status" value="1"/>
</dbReference>
<dbReference type="AlphaFoldDB" id="A0A1G8CUD0"/>
<gene>
    <name evidence="7" type="ORF">SAMN05660652_01749</name>
</gene>
<keyword evidence="1" id="KW-0808">Transferase</keyword>
<keyword evidence="7" id="KW-0723">Serine/threonine-protein kinase</keyword>
<evidence type="ECO:0000313" key="7">
    <source>
        <dbReference type="EMBL" id="SDH49058.1"/>
    </source>
</evidence>
<feature type="domain" description="HDOD" evidence="6">
    <location>
        <begin position="295"/>
        <end position="491"/>
    </location>
</feature>
<evidence type="ECO:0000256" key="3">
    <source>
        <dbReference type="ARBA" id="ARBA00022777"/>
    </source>
</evidence>
<evidence type="ECO:0000259" key="6">
    <source>
        <dbReference type="PROSITE" id="PS51833"/>
    </source>
</evidence>
<evidence type="ECO:0000256" key="4">
    <source>
        <dbReference type="ARBA" id="ARBA00022840"/>
    </source>
</evidence>
<dbReference type="EMBL" id="FNCY01000006">
    <property type="protein sequence ID" value="SDH49058.1"/>
    <property type="molecule type" value="Genomic_DNA"/>
</dbReference>
<dbReference type="SUPFAM" id="SSF109604">
    <property type="entry name" value="HD-domain/PDEase-like"/>
    <property type="match status" value="1"/>
</dbReference>
<keyword evidence="2" id="KW-0547">Nucleotide-binding</keyword>
<proteinExistence type="predicted"/>
<dbReference type="InterPro" id="IPR011009">
    <property type="entry name" value="Kinase-like_dom_sf"/>
</dbReference>
<dbReference type="PANTHER" id="PTHR43289:SF6">
    <property type="entry name" value="SERINE_THREONINE-PROTEIN KINASE NEKL-3"/>
    <property type="match status" value="1"/>
</dbReference>
<dbReference type="InterPro" id="IPR000719">
    <property type="entry name" value="Prot_kinase_dom"/>
</dbReference>
<dbReference type="Gene3D" id="1.10.510.10">
    <property type="entry name" value="Transferase(Phosphotransferase) domain 1"/>
    <property type="match status" value="1"/>
</dbReference>
<dbReference type="Gene3D" id="1.10.3210.10">
    <property type="entry name" value="Hypothetical protein af1432"/>
    <property type="match status" value="1"/>
</dbReference>
<dbReference type="InterPro" id="IPR029016">
    <property type="entry name" value="GAF-like_dom_sf"/>
</dbReference>
<keyword evidence="8" id="KW-1185">Reference proteome</keyword>
<dbReference type="PROSITE" id="PS50011">
    <property type="entry name" value="PROTEIN_KINASE_DOM"/>
    <property type="match status" value="1"/>
</dbReference>
<dbReference type="CDD" id="cd14014">
    <property type="entry name" value="STKc_PknB_like"/>
    <property type="match status" value="1"/>
</dbReference>
<sequence length="798" mass="87460">MSKHIGRFEIIRELGRGAQSVVYLAQDPHLQREVAIKTLHFSRHDPQQNQQLLSEARTASQLRHPNIVPIFEAGEASGDPYLVFEYVPGQNLGELLKREGRLSPAKALAIFGGVLDAIGHAHESGIVHRDLKPSNILIDDKGTVRIMDFGIAGRIEAQTEAPDALSGTLCYMAPEYIGQRVSNERSDIFSAGLVLYEMLVGAPAVAGTNRQTIFNRLTTEDIRLPAVAGLEVDAALASLLYRALARDPEQRIASARQFHEILDDYLKPSAPSPSADATQGTIDFLLRRMRVKSDFPALSDSVSTINKITRSDKESIAALSASILKDFSLTNKILRLVNSVYYRQAGGGSISTISRAVLVLGFDAVRNMAVTVMLFEHMQDKVGTGNLKDEFLRANLAAVLAKDIGEKNAPREVEQAFICALFHGLGRLLCHYHFVEESQEIRRLVEQKSVSEEVAALQVLGVSFEDLGMGIAKSWGFPSLIFNAMRKLPAGKVRKATTNEERMRVLSSLANELCGMISTVESDQRQTELRKMSARFGENFPQGEQGLREAIDRSFVEISQFATIIGINMKQSVFGKQMRAWGAKTLSGAEKDREGSVGGETILAEGVPTGALGATSPEDASAATDGVVSSEAILMAGIQDISNTLVEEFKLNDLLRIILETMFRAKNFKRVILCVRDPQNNRMVGRFGFGPDAIEVAQRFKFSLEFTPDIFHAALSKNVDILISDTGDAKITGRIPDWFRKGVNAGTFVIFPLSIKNVAVAMIYADADLAGEIVISERELALLRTLRNQAVLAIKQSS</sequence>
<evidence type="ECO:0000313" key="8">
    <source>
        <dbReference type="Proteomes" id="UP000198607"/>
    </source>
</evidence>
<dbReference type="InterPro" id="IPR013976">
    <property type="entry name" value="HDOD"/>
</dbReference>